<dbReference type="PANTHER" id="PTHR43317">
    <property type="entry name" value="THERMOSPERMINE SYNTHASE ACAULIS5"/>
    <property type="match status" value="1"/>
</dbReference>
<comment type="similarity">
    <text evidence="1">Belongs to the spermidine/spermine synthase family.</text>
</comment>
<evidence type="ECO:0000256" key="2">
    <source>
        <dbReference type="ARBA" id="ARBA00022679"/>
    </source>
</evidence>
<dbReference type="GO" id="GO:0006596">
    <property type="term" value="P:polyamine biosynthetic process"/>
    <property type="evidence" value="ECO:0007669"/>
    <property type="project" value="UniProtKB-UniRule"/>
</dbReference>
<evidence type="ECO:0000259" key="5">
    <source>
        <dbReference type="PROSITE" id="PS51006"/>
    </source>
</evidence>
<dbReference type="Pfam" id="PF01564">
    <property type="entry name" value="Spermine_synth"/>
    <property type="match status" value="1"/>
</dbReference>
<dbReference type="RefSeq" id="WP_268151849.1">
    <property type="nucleotide sequence ID" value="NZ_JAPPUW010000013.1"/>
</dbReference>
<dbReference type="InterPro" id="IPR030374">
    <property type="entry name" value="PABS"/>
</dbReference>
<evidence type="ECO:0000256" key="1">
    <source>
        <dbReference type="ARBA" id="ARBA00007867"/>
    </source>
</evidence>
<dbReference type="AlphaFoldDB" id="A0A9X4LGT9"/>
<proteinExistence type="inferred from homology"/>
<dbReference type="EMBL" id="SGUG01000011">
    <property type="protein sequence ID" value="MDG0862714.1"/>
    <property type="molecule type" value="Genomic_DNA"/>
</dbReference>
<evidence type="ECO:0000256" key="4">
    <source>
        <dbReference type="PROSITE-ProRule" id="PRU00354"/>
    </source>
</evidence>
<reference evidence="6" key="1">
    <citation type="submission" date="2019-02" db="EMBL/GenBank/DDBJ databases">
        <title>Draft genome of the type strain Pelomonas aquatica CCUG 52575T.</title>
        <authorList>
            <person name="Gomila M."/>
            <person name="Lalucat J."/>
        </authorList>
    </citation>
    <scope>NUCLEOTIDE SEQUENCE</scope>
    <source>
        <strain evidence="6">CCUG 52575</strain>
    </source>
</reference>
<evidence type="ECO:0000256" key="3">
    <source>
        <dbReference type="ARBA" id="ARBA00023115"/>
    </source>
</evidence>
<dbReference type="InterPro" id="IPR029063">
    <property type="entry name" value="SAM-dependent_MTases_sf"/>
</dbReference>
<keyword evidence="7" id="KW-1185">Reference proteome</keyword>
<dbReference type="GO" id="GO:0016740">
    <property type="term" value="F:transferase activity"/>
    <property type="evidence" value="ECO:0007669"/>
    <property type="project" value="UniProtKB-UniRule"/>
</dbReference>
<protein>
    <submittedName>
        <fullName evidence="6">Transferase</fullName>
    </submittedName>
</protein>
<name>A0A9X4LGT9_9BURK</name>
<dbReference type="Proteomes" id="UP001152766">
    <property type="component" value="Unassembled WGS sequence"/>
</dbReference>
<keyword evidence="2 4" id="KW-0808">Transferase</keyword>
<gene>
    <name evidence="6" type="ORF">EXJ73_09565</name>
</gene>
<dbReference type="SUPFAM" id="SSF53335">
    <property type="entry name" value="S-adenosyl-L-methionine-dependent methyltransferases"/>
    <property type="match status" value="1"/>
</dbReference>
<dbReference type="PANTHER" id="PTHR43317:SF11">
    <property type="entry name" value="POLYAMINE AMINOPROPYLTRANSFERASE 2"/>
    <property type="match status" value="1"/>
</dbReference>
<keyword evidence="3 4" id="KW-0620">Polyamine biosynthesis</keyword>
<feature type="domain" description="PABS" evidence="5">
    <location>
        <begin position="1"/>
        <end position="218"/>
    </location>
</feature>
<sequence>MPDTADHREFVKPFVYEDLGTKALHFSICEIQSRMQIQRPHALDLDYTRTMMAFLLFVPPPELMGMIGLGGGSLAKFCHHHLSGTRIKVVEINPHVIALRDQFQVPPDDARLQVRRGDGADFVRQTRDRLDVLLVDGFDHEGQPPELCSQAFYDDCRAALRADGMLVANLHTAHPEFSRHVARIERAFDGDALFVGDGECSNTIAFAGSGLSAGSARPGVLRKPGPLDRQAWDDLMPAFARVVGALHEQRSGAQGRTDR</sequence>
<comment type="caution">
    <text evidence="6">The sequence shown here is derived from an EMBL/GenBank/DDBJ whole genome shotgun (WGS) entry which is preliminary data.</text>
</comment>
<organism evidence="6 7">
    <name type="scientific">Pelomonas aquatica</name>
    <dbReference type="NCBI Taxonomy" id="431058"/>
    <lineage>
        <taxon>Bacteria</taxon>
        <taxon>Pseudomonadati</taxon>
        <taxon>Pseudomonadota</taxon>
        <taxon>Betaproteobacteria</taxon>
        <taxon>Burkholderiales</taxon>
        <taxon>Sphaerotilaceae</taxon>
        <taxon>Roseateles</taxon>
    </lineage>
</organism>
<accession>A0A9X4LGT9</accession>
<evidence type="ECO:0000313" key="7">
    <source>
        <dbReference type="Proteomes" id="UP001152766"/>
    </source>
</evidence>
<evidence type="ECO:0000313" key="6">
    <source>
        <dbReference type="EMBL" id="MDG0862714.1"/>
    </source>
</evidence>
<feature type="active site" description="Proton acceptor" evidence="4">
    <location>
        <position position="136"/>
    </location>
</feature>
<dbReference type="PROSITE" id="PS51006">
    <property type="entry name" value="PABS_2"/>
    <property type="match status" value="1"/>
</dbReference>
<dbReference type="Gene3D" id="3.40.50.150">
    <property type="entry name" value="Vaccinia Virus protein VP39"/>
    <property type="match status" value="1"/>
</dbReference>